<dbReference type="EMBL" id="JANPWB010000008">
    <property type="protein sequence ID" value="KAJ1160709.1"/>
    <property type="molecule type" value="Genomic_DNA"/>
</dbReference>
<dbReference type="AlphaFoldDB" id="A0AAV7S6S5"/>
<name>A0AAV7S6S5_PLEWA</name>
<evidence type="ECO:0000313" key="2">
    <source>
        <dbReference type="EMBL" id="KAJ1160709.1"/>
    </source>
</evidence>
<proteinExistence type="predicted"/>
<feature type="region of interest" description="Disordered" evidence="1">
    <location>
        <begin position="145"/>
        <end position="177"/>
    </location>
</feature>
<dbReference type="Proteomes" id="UP001066276">
    <property type="component" value="Chromosome 4_2"/>
</dbReference>
<evidence type="ECO:0000313" key="3">
    <source>
        <dbReference type="Proteomes" id="UP001066276"/>
    </source>
</evidence>
<protein>
    <submittedName>
        <fullName evidence="2">Uncharacterized protein</fullName>
    </submittedName>
</protein>
<accession>A0AAV7S6S5</accession>
<reference evidence="2" key="1">
    <citation type="journal article" date="2022" name="bioRxiv">
        <title>Sequencing and chromosome-scale assembly of the giantPleurodeles waltlgenome.</title>
        <authorList>
            <person name="Brown T."/>
            <person name="Elewa A."/>
            <person name="Iarovenko S."/>
            <person name="Subramanian E."/>
            <person name="Araus A.J."/>
            <person name="Petzold A."/>
            <person name="Susuki M."/>
            <person name="Suzuki K.-i.T."/>
            <person name="Hayashi T."/>
            <person name="Toyoda A."/>
            <person name="Oliveira C."/>
            <person name="Osipova E."/>
            <person name="Leigh N.D."/>
            <person name="Simon A."/>
            <person name="Yun M.H."/>
        </authorList>
    </citation>
    <scope>NUCLEOTIDE SEQUENCE</scope>
    <source>
        <strain evidence="2">20211129_DDA</strain>
        <tissue evidence="2">Liver</tissue>
    </source>
</reference>
<evidence type="ECO:0000256" key="1">
    <source>
        <dbReference type="SAM" id="MobiDB-lite"/>
    </source>
</evidence>
<keyword evidence="3" id="KW-1185">Reference proteome</keyword>
<sequence>MRGEVALNKGNLQLVEQTQLQMMVDVAKELKDLVLKACAQEYVAQMVLPEVLIVDGMSLEIVAGRIVAETVDRVLVNGICVNVVNNVIDKVSMDGCKQDGSRWERDQWTGRVPSTEDLSVMIARWSQACPGSRAFAALARTPASLPESGAPLAGEALRRRDQSAGSPTVGAEWRSWA</sequence>
<organism evidence="2 3">
    <name type="scientific">Pleurodeles waltl</name>
    <name type="common">Iberian ribbed newt</name>
    <dbReference type="NCBI Taxonomy" id="8319"/>
    <lineage>
        <taxon>Eukaryota</taxon>
        <taxon>Metazoa</taxon>
        <taxon>Chordata</taxon>
        <taxon>Craniata</taxon>
        <taxon>Vertebrata</taxon>
        <taxon>Euteleostomi</taxon>
        <taxon>Amphibia</taxon>
        <taxon>Batrachia</taxon>
        <taxon>Caudata</taxon>
        <taxon>Salamandroidea</taxon>
        <taxon>Salamandridae</taxon>
        <taxon>Pleurodelinae</taxon>
        <taxon>Pleurodeles</taxon>
    </lineage>
</organism>
<gene>
    <name evidence="2" type="ORF">NDU88_001202</name>
</gene>
<comment type="caution">
    <text evidence="2">The sequence shown here is derived from an EMBL/GenBank/DDBJ whole genome shotgun (WGS) entry which is preliminary data.</text>
</comment>